<dbReference type="GO" id="GO:0016491">
    <property type="term" value="F:oxidoreductase activity"/>
    <property type="evidence" value="ECO:0007669"/>
    <property type="project" value="UniProtKB-KW"/>
</dbReference>
<sequence length="271" mass="28794">MNDNRPGTALITGASAGIGATYADRLARRGHDLILVARDRARMEQQAARLHRETGRDVAVHPADLTDPAALAELGRLIEGTADLRMVVNNAGLALPANFVDVEAHQLLELLSVNVVAAAVVARAAARAFRQRGTGAIINLSSVVALNPEDFDPAYSATKAFVLNLTQGLAAQLEPKGVRVHAVLPGATRTEIWGRSGKDADAFPAEIMMSVDDLVDAALVGFDRGETVTIPPMPDESQFDAMQAARRALANLSRREVAPRYRVAAHAGDTL</sequence>
<dbReference type="Proteomes" id="UP000249229">
    <property type="component" value="Unassembled WGS sequence"/>
</dbReference>
<organism evidence="5 6">
    <name type="scientific">Sphingomonas taxi</name>
    <dbReference type="NCBI Taxonomy" id="1549858"/>
    <lineage>
        <taxon>Bacteria</taxon>
        <taxon>Pseudomonadati</taxon>
        <taxon>Pseudomonadota</taxon>
        <taxon>Alphaproteobacteria</taxon>
        <taxon>Sphingomonadales</taxon>
        <taxon>Sphingomonadaceae</taxon>
        <taxon>Sphingomonas</taxon>
    </lineage>
</organism>
<protein>
    <submittedName>
        <fullName evidence="5">SDR family oxidoreductase</fullName>
    </submittedName>
</protein>
<evidence type="ECO:0000256" key="2">
    <source>
        <dbReference type="ARBA" id="ARBA00023002"/>
    </source>
</evidence>
<dbReference type="InterPro" id="IPR057326">
    <property type="entry name" value="KR_dom"/>
</dbReference>
<dbReference type="InterPro" id="IPR036291">
    <property type="entry name" value="NAD(P)-bd_dom_sf"/>
</dbReference>
<dbReference type="AlphaFoldDB" id="A0A2W5NXD1"/>
<dbReference type="InterPro" id="IPR002347">
    <property type="entry name" value="SDR_fam"/>
</dbReference>
<dbReference type="PROSITE" id="PS00061">
    <property type="entry name" value="ADH_SHORT"/>
    <property type="match status" value="1"/>
</dbReference>
<dbReference type="SMART" id="SM00822">
    <property type="entry name" value="PKS_KR"/>
    <property type="match status" value="1"/>
</dbReference>
<dbReference type="InterPro" id="IPR020904">
    <property type="entry name" value="Sc_DH/Rdtase_CS"/>
</dbReference>
<accession>A0A2W5NXD1</accession>
<dbReference type="Gene3D" id="3.40.50.720">
    <property type="entry name" value="NAD(P)-binding Rossmann-like Domain"/>
    <property type="match status" value="1"/>
</dbReference>
<evidence type="ECO:0000313" key="5">
    <source>
        <dbReference type="EMBL" id="PZQ58232.1"/>
    </source>
</evidence>
<evidence type="ECO:0000256" key="1">
    <source>
        <dbReference type="ARBA" id="ARBA00006484"/>
    </source>
</evidence>
<comment type="similarity">
    <text evidence="1 3">Belongs to the short-chain dehydrogenases/reductases (SDR) family.</text>
</comment>
<comment type="caution">
    <text evidence="5">The sequence shown here is derived from an EMBL/GenBank/DDBJ whole genome shotgun (WGS) entry which is preliminary data.</text>
</comment>
<dbReference type="PANTHER" id="PTHR42901:SF1">
    <property type="entry name" value="ALCOHOL DEHYDROGENASE"/>
    <property type="match status" value="1"/>
</dbReference>
<keyword evidence="2" id="KW-0560">Oxidoreductase</keyword>
<feature type="domain" description="Ketoreductase" evidence="4">
    <location>
        <begin position="7"/>
        <end position="190"/>
    </location>
</feature>
<dbReference type="Pfam" id="PF00106">
    <property type="entry name" value="adh_short"/>
    <property type="match status" value="1"/>
</dbReference>
<proteinExistence type="inferred from homology"/>
<evidence type="ECO:0000313" key="6">
    <source>
        <dbReference type="Proteomes" id="UP000249229"/>
    </source>
</evidence>
<name>A0A2W5NXD1_9SPHN</name>
<evidence type="ECO:0000259" key="4">
    <source>
        <dbReference type="SMART" id="SM00822"/>
    </source>
</evidence>
<dbReference type="SUPFAM" id="SSF51735">
    <property type="entry name" value="NAD(P)-binding Rossmann-fold domains"/>
    <property type="match status" value="1"/>
</dbReference>
<dbReference type="CDD" id="cd05233">
    <property type="entry name" value="SDR_c"/>
    <property type="match status" value="1"/>
</dbReference>
<evidence type="ECO:0000256" key="3">
    <source>
        <dbReference type="RuleBase" id="RU000363"/>
    </source>
</evidence>
<dbReference type="PIRSF" id="PIRSF000126">
    <property type="entry name" value="11-beta-HSD1"/>
    <property type="match status" value="1"/>
</dbReference>
<dbReference type="PANTHER" id="PTHR42901">
    <property type="entry name" value="ALCOHOL DEHYDROGENASE"/>
    <property type="match status" value="1"/>
</dbReference>
<gene>
    <name evidence="5" type="ORF">DI544_14730</name>
</gene>
<dbReference type="PRINTS" id="PR00080">
    <property type="entry name" value="SDRFAMILY"/>
</dbReference>
<dbReference type="EMBL" id="QFQI01000020">
    <property type="protein sequence ID" value="PZQ58232.1"/>
    <property type="molecule type" value="Genomic_DNA"/>
</dbReference>
<reference evidence="5 6" key="1">
    <citation type="submission" date="2017-08" db="EMBL/GenBank/DDBJ databases">
        <title>Infants hospitalized years apart are colonized by the same room-sourced microbial strains.</title>
        <authorList>
            <person name="Brooks B."/>
            <person name="Olm M.R."/>
            <person name="Firek B.A."/>
            <person name="Baker R."/>
            <person name="Thomas B.C."/>
            <person name="Morowitz M.J."/>
            <person name="Banfield J.F."/>
        </authorList>
    </citation>
    <scope>NUCLEOTIDE SEQUENCE [LARGE SCALE GENOMIC DNA]</scope>
    <source>
        <strain evidence="5">S2_005_001_R1_22</strain>
    </source>
</reference>
<dbReference type="PRINTS" id="PR00081">
    <property type="entry name" value="GDHRDH"/>
</dbReference>